<dbReference type="Proteomes" id="UP000218505">
    <property type="component" value="Chromosome"/>
</dbReference>
<dbReference type="AlphaFoldDB" id="A0A290Z5T5"/>
<organism evidence="3 4">
    <name type="scientific">Actinosynnema pretiosum</name>
    <dbReference type="NCBI Taxonomy" id="42197"/>
    <lineage>
        <taxon>Bacteria</taxon>
        <taxon>Bacillati</taxon>
        <taxon>Actinomycetota</taxon>
        <taxon>Actinomycetes</taxon>
        <taxon>Pseudonocardiales</taxon>
        <taxon>Pseudonocardiaceae</taxon>
        <taxon>Actinosynnema</taxon>
    </lineage>
</organism>
<keyword evidence="4" id="KW-1185">Reference proteome</keyword>
<evidence type="ECO:0000313" key="3">
    <source>
        <dbReference type="EMBL" id="ATE54358.1"/>
    </source>
</evidence>
<gene>
    <name evidence="3" type="ORF">CNX65_14545</name>
</gene>
<accession>A0A290Z5T5</accession>
<dbReference type="KEGG" id="apre:CNX65_14545"/>
<dbReference type="EMBL" id="CP023445">
    <property type="protein sequence ID" value="ATE54358.1"/>
    <property type="molecule type" value="Genomic_DNA"/>
</dbReference>
<protein>
    <submittedName>
        <fullName evidence="3">Uncharacterized protein</fullName>
    </submittedName>
</protein>
<evidence type="ECO:0000256" key="2">
    <source>
        <dbReference type="SAM" id="Phobius"/>
    </source>
</evidence>
<feature type="compositionally biased region" description="Low complexity" evidence="1">
    <location>
        <begin position="140"/>
        <end position="169"/>
    </location>
</feature>
<feature type="transmembrane region" description="Helical" evidence="2">
    <location>
        <begin position="106"/>
        <end position="125"/>
    </location>
</feature>
<keyword evidence="2" id="KW-0472">Membrane</keyword>
<keyword evidence="2" id="KW-0812">Transmembrane</keyword>
<reference evidence="3" key="1">
    <citation type="submission" date="2017-09" db="EMBL/GenBank/DDBJ databases">
        <title>Complete Genome Sequence of ansamitocin-producing Bacterium Actinosynnema pretiosum X47.</title>
        <authorList>
            <person name="Cao G."/>
            <person name="Zong G."/>
            <person name="Zhong C."/>
            <person name="Fu J."/>
        </authorList>
    </citation>
    <scope>NUCLEOTIDE SEQUENCE [LARGE SCALE GENOMIC DNA]</scope>
    <source>
        <strain evidence="3">X47</strain>
    </source>
</reference>
<evidence type="ECO:0000313" key="4">
    <source>
        <dbReference type="Proteomes" id="UP000218505"/>
    </source>
</evidence>
<dbReference type="RefSeq" id="WP_096493429.1">
    <property type="nucleotide sequence ID" value="NZ_CP023445.1"/>
</dbReference>
<evidence type="ECO:0000256" key="1">
    <source>
        <dbReference type="SAM" id="MobiDB-lite"/>
    </source>
</evidence>
<proteinExistence type="predicted"/>
<feature type="region of interest" description="Disordered" evidence="1">
    <location>
        <begin position="131"/>
        <end position="169"/>
    </location>
</feature>
<name>A0A290Z5T5_9PSEU</name>
<keyword evidence="2" id="KW-1133">Transmembrane helix</keyword>
<sequence>MTENELAASTVHALSQYLAHKQRAGSGVFDARLEGLLGQVESALSDSYGAETLSRFREDPVNGTTTSMLVLQLAEVMRRTPGLDRDLRTALGGHVAPKPKRWKRPLLVGIGVVAVAAVAASVLLVNRDSPQRADTAALESAPVGTTTTTARTTTPTTATTSSVSSSSSAASTSIGTSAVAGNGSSLEKGQPVFLSELPVPGGLKLYYGDSNVQSDPYNNSLWGELYSCPFKDTLSRSQEFKLKNFSKLVVKAVGLEAASAPELAVRFEVFANTNGAEPIVTVDVPPGETRPLEAALPENVFSLELRMTLLTRTEKCKSGTAVWGSAYVVAKG</sequence>